<keyword evidence="10" id="KW-0997">Cell inner membrane</keyword>
<reference evidence="13 14" key="1">
    <citation type="submission" date="2017-10" db="EMBL/GenBank/DDBJ databases">
        <title>Frigbacter circumglobatus gen. nov. sp. nov., isolated from sediment cultured in situ.</title>
        <authorList>
            <person name="Zhao Z."/>
        </authorList>
    </citation>
    <scope>NUCLEOTIDE SEQUENCE [LARGE SCALE GENOMIC DNA]</scope>
    <source>
        <strain evidence="13 14">ZYL</strain>
    </source>
</reference>
<keyword evidence="4 10" id="KW-0633">Potassium transport</keyword>
<feature type="transmembrane region" description="Helical" evidence="12">
    <location>
        <begin position="36"/>
        <end position="55"/>
    </location>
</feature>
<comment type="caution">
    <text evidence="13">The sequence shown here is derived from an EMBL/GenBank/DDBJ whole genome shotgun (WGS) entry which is preliminary data.</text>
</comment>
<keyword evidence="11" id="KW-0479">Metal-binding</keyword>
<feature type="binding site" evidence="11">
    <location>
        <position position="428"/>
    </location>
    <ligand>
        <name>K(+)</name>
        <dbReference type="ChEBI" id="CHEBI:29103"/>
    </ligand>
</feature>
<feature type="binding site" evidence="11">
    <location>
        <position position="216"/>
    </location>
    <ligand>
        <name>K(+)</name>
        <dbReference type="ChEBI" id="CHEBI:29103"/>
    </ligand>
</feature>
<feature type="transmembrane region" description="Helical" evidence="12">
    <location>
        <begin position="130"/>
        <end position="150"/>
    </location>
</feature>
<keyword evidence="7 12" id="KW-1133">Transmembrane helix</keyword>
<keyword evidence="3 10" id="KW-1003">Cell membrane</keyword>
<feature type="transmembrane region" description="Helical" evidence="12">
    <location>
        <begin position="321"/>
        <end position="350"/>
    </location>
</feature>
<feature type="binding site" evidence="11">
    <location>
        <position position="312"/>
    </location>
    <ligand>
        <name>K(+)</name>
        <dbReference type="ChEBI" id="CHEBI:29103"/>
    </ligand>
</feature>
<feature type="transmembrane region" description="Helical" evidence="12">
    <location>
        <begin position="67"/>
        <end position="88"/>
    </location>
</feature>
<sequence>MSVILLIIGLFLVILGLGMMVPAIIDAVAHNDDWEIFAICGAFVTFIGGLLFLSNRGDHGEISIRQGFLITVLTWVAIPLFGALPFVYSDLDLSYTNAFFEAMSGVTTTGSTVISGLDGLPPGILLWRSLLQWFGGVGIIVMGVAIMPMLKVGGMQLFKVEAFDVSENFIPRSAKLAASLSFLYTGLTLVCALALWLAGMTPFEAACHAFTTLSTGGFSTSDASVGHFDSAMIDYVISFFMIMGSLPFILYLKVLKGRPLSLLADTQVRGFFWTLGGVIAFLTLWLWGGGRFGFADALRYTTFNVISVITGTGYASTDYTVWGMLSVVVFFFIMFIGGCAGSTSCGIKIFRFQIMFLALRSEIRRLFWPHAITVVKYNNRSVNNNAVGSVFAFVFLYLICVMLLTGALTFTGLDFTTALSGAGTALSNVGPGVGRIIGPAGNFSDLTDTAKWLLSFAMLLGRLELFAVLVLFSPKFWQT</sequence>
<keyword evidence="8 10" id="KW-0406">Ion transport</keyword>
<keyword evidence="14" id="KW-1185">Reference proteome</keyword>
<evidence type="ECO:0000256" key="3">
    <source>
        <dbReference type="ARBA" id="ARBA00022475"/>
    </source>
</evidence>
<dbReference type="InterPro" id="IPR004772">
    <property type="entry name" value="TrkH"/>
</dbReference>
<evidence type="ECO:0000256" key="6">
    <source>
        <dbReference type="ARBA" id="ARBA00022958"/>
    </source>
</evidence>
<dbReference type="Proteomes" id="UP000229730">
    <property type="component" value="Unassembled WGS sequence"/>
</dbReference>
<comment type="subcellular location">
    <subcellularLocation>
        <location evidence="10">Cell inner membrane</location>
        <topology evidence="10">Multi-pass membrane protein</topology>
    </subcellularLocation>
    <subcellularLocation>
        <location evidence="1">Cell membrane</location>
        <topology evidence="1">Multi-pass membrane protein</topology>
    </subcellularLocation>
</comment>
<evidence type="ECO:0000256" key="10">
    <source>
        <dbReference type="PIRNR" id="PIRNR006247"/>
    </source>
</evidence>
<evidence type="ECO:0000256" key="5">
    <source>
        <dbReference type="ARBA" id="ARBA00022692"/>
    </source>
</evidence>
<feature type="binding site" evidence="11">
    <location>
        <position position="109"/>
    </location>
    <ligand>
        <name>K(+)</name>
        <dbReference type="ChEBI" id="CHEBI:29103"/>
    </ligand>
</feature>
<keyword evidence="9 10" id="KW-0472">Membrane</keyword>
<dbReference type="PIRSF" id="PIRSF006247">
    <property type="entry name" value="TrkH"/>
    <property type="match status" value="1"/>
</dbReference>
<dbReference type="FunCoup" id="A0A2G4YVF0">
    <property type="interactions" value="186"/>
</dbReference>
<dbReference type="AlphaFoldDB" id="A0A2G4YVF0"/>
<keyword evidence="6 10" id="KW-0630">Potassium</keyword>
<dbReference type="InterPro" id="IPR003445">
    <property type="entry name" value="Cat_transpt"/>
</dbReference>
<keyword evidence="2 10" id="KW-0813">Transport</keyword>
<dbReference type="OrthoDB" id="9810952at2"/>
<keyword evidence="5 12" id="KW-0812">Transmembrane</keyword>
<feature type="transmembrane region" description="Helical" evidence="12">
    <location>
        <begin position="271"/>
        <end position="288"/>
    </location>
</feature>
<dbReference type="EMBL" id="PDEM01000016">
    <property type="protein sequence ID" value="PHZ85426.1"/>
    <property type="molecule type" value="Genomic_DNA"/>
</dbReference>
<feature type="transmembrane region" description="Helical" evidence="12">
    <location>
        <begin position="452"/>
        <end position="472"/>
    </location>
</feature>
<dbReference type="GO" id="GO:0015379">
    <property type="term" value="F:potassium:chloride symporter activity"/>
    <property type="evidence" value="ECO:0007669"/>
    <property type="project" value="InterPro"/>
</dbReference>
<evidence type="ECO:0000256" key="9">
    <source>
        <dbReference type="ARBA" id="ARBA00023136"/>
    </source>
</evidence>
<gene>
    <name evidence="13" type="ORF">CRD36_07455</name>
</gene>
<feature type="binding site" evidence="11">
    <location>
        <position position="108"/>
    </location>
    <ligand>
        <name>K(+)</name>
        <dbReference type="ChEBI" id="CHEBI:29103"/>
    </ligand>
</feature>
<evidence type="ECO:0000256" key="7">
    <source>
        <dbReference type="ARBA" id="ARBA00022989"/>
    </source>
</evidence>
<organism evidence="13 14">
    <name type="scientific">Paremcibacter congregatus</name>
    <dbReference type="NCBI Taxonomy" id="2043170"/>
    <lineage>
        <taxon>Bacteria</taxon>
        <taxon>Pseudomonadati</taxon>
        <taxon>Pseudomonadota</taxon>
        <taxon>Alphaproteobacteria</taxon>
        <taxon>Emcibacterales</taxon>
        <taxon>Emcibacteraceae</taxon>
        <taxon>Paremcibacter</taxon>
    </lineage>
</organism>
<comment type="function">
    <text evidence="10">Low-affinity potassium transport system. Interacts with Trk system potassium uptake protein TrkA.</text>
</comment>
<evidence type="ECO:0000313" key="13">
    <source>
        <dbReference type="EMBL" id="PHZ85426.1"/>
    </source>
</evidence>
<dbReference type="InParanoid" id="A0A2G4YVF0"/>
<protein>
    <recommendedName>
        <fullName evidence="10">Trk system potassium uptake protein</fullName>
    </recommendedName>
</protein>
<evidence type="ECO:0000256" key="12">
    <source>
        <dbReference type="SAM" id="Phobius"/>
    </source>
</evidence>
<feature type="transmembrane region" description="Helical" evidence="12">
    <location>
        <begin position="176"/>
        <end position="198"/>
    </location>
</feature>
<evidence type="ECO:0000313" key="14">
    <source>
        <dbReference type="Proteomes" id="UP000229730"/>
    </source>
</evidence>
<dbReference type="GO" id="GO:0005886">
    <property type="term" value="C:plasma membrane"/>
    <property type="evidence" value="ECO:0007669"/>
    <property type="project" value="UniProtKB-SubCell"/>
</dbReference>
<evidence type="ECO:0000256" key="2">
    <source>
        <dbReference type="ARBA" id="ARBA00022448"/>
    </source>
</evidence>
<feature type="transmembrane region" description="Helical" evidence="12">
    <location>
        <begin position="386"/>
        <end position="410"/>
    </location>
</feature>
<feature type="transmembrane region" description="Helical" evidence="12">
    <location>
        <begin position="232"/>
        <end position="251"/>
    </location>
</feature>
<evidence type="ECO:0000256" key="11">
    <source>
        <dbReference type="PIRSR" id="PIRSR006247-1"/>
    </source>
</evidence>
<dbReference type="PANTHER" id="PTHR32024">
    <property type="entry name" value="TRK SYSTEM POTASSIUM UPTAKE PROTEIN TRKG-RELATED"/>
    <property type="match status" value="1"/>
</dbReference>
<dbReference type="PANTHER" id="PTHR32024:SF3">
    <property type="entry name" value="TRK SYSTEM POTASSIUM UPTAKE PROTEIN"/>
    <property type="match status" value="1"/>
</dbReference>
<accession>A0A2G4YVF0</accession>
<comment type="similarity">
    <text evidence="10">Belongs to the TrkH potassium transport family.</text>
</comment>
<evidence type="ECO:0000256" key="8">
    <source>
        <dbReference type="ARBA" id="ARBA00023065"/>
    </source>
</evidence>
<proteinExistence type="inferred from homology"/>
<evidence type="ECO:0000256" key="4">
    <source>
        <dbReference type="ARBA" id="ARBA00022538"/>
    </source>
</evidence>
<name>A0A2G4YVF0_9PROT</name>
<evidence type="ECO:0000256" key="1">
    <source>
        <dbReference type="ARBA" id="ARBA00004651"/>
    </source>
</evidence>
<feature type="binding site" evidence="11">
    <location>
        <position position="429"/>
    </location>
    <ligand>
        <name>K(+)</name>
        <dbReference type="ChEBI" id="CHEBI:29103"/>
    </ligand>
</feature>
<dbReference type="GO" id="GO:0046872">
    <property type="term" value="F:metal ion binding"/>
    <property type="evidence" value="ECO:0007669"/>
    <property type="project" value="UniProtKB-KW"/>
</dbReference>
<dbReference type="Pfam" id="PF02386">
    <property type="entry name" value="TrkH"/>
    <property type="match status" value="1"/>
</dbReference>